<evidence type="ECO:0000313" key="2">
    <source>
        <dbReference type="EMBL" id="CBI28772.3"/>
    </source>
</evidence>
<keyword evidence="1" id="KW-1133">Transmembrane helix</keyword>
<protein>
    <submittedName>
        <fullName evidence="2">Uncharacterized protein</fullName>
    </submittedName>
</protein>
<proteinExistence type="predicted"/>
<evidence type="ECO:0000256" key="1">
    <source>
        <dbReference type="SAM" id="Phobius"/>
    </source>
</evidence>
<dbReference type="AlphaFoldDB" id="D7TE49"/>
<evidence type="ECO:0000313" key="3">
    <source>
        <dbReference type="Proteomes" id="UP000009183"/>
    </source>
</evidence>
<dbReference type="EMBL" id="FN595765">
    <property type="protein sequence ID" value="CBI28772.3"/>
    <property type="molecule type" value="Genomic_DNA"/>
</dbReference>
<keyword evidence="1" id="KW-0472">Membrane</keyword>
<feature type="transmembrane region" description="Helical" evidence="1">
    <location>
        <begin position="76"/>
        <end position="94"/>
    </location>
</feature>
<gene>
    <name evidence="2" type="ordered locus">VIT_12s0059g00240</name>
</gene>
<sequence length="97" mass="11398">MEQIEHKYVEVNRLKLMWLCWAQVLRWCCSCMASLKYGIHGGTKWLPLQPLDTEQLPLILGAMGSPNSLLSLRRRLLMILWLISLELWTVWASVRLF</sequence>
<keyword evidence="3" id="KW-1185">Reference proteome</keyword>
<dbReference type="Proteomes" id="UP000009183">
    <property type="component" value="Chromosome 12"/>
</dbReference>
<dbReference type="PaxDb" id="29760-VIT_12s0059g00240.t01"/>
<organism evidence="2 3">
    <name type="scientific">Vitis vinifera</name>
    <name type="common">Grape</name>
    <dbReference type="NCBI Taxonomy" id="29760"/>
    <lineage>
        <taxon>Eukaryota</taxon>
        <taxon>Viridiplantae</taxon>
        <taxon>Streptophyta</taxon>
        <taxon>Embryophyta</taxon>
        <taxon>Tracheophyta</taxon>
        <taxon>Spermatophyta</taxon>
        <taxon>Magnoliopsida</taxon>
        <taxon>eudicotyledons</taxon>
        <taxon>Gunneridae</taxon>
        <taxon>Pentapetalae</taxon>
        <taxon>rosids</taxon>
        <taxon>Vitales</taxon>
        <taxon>Vitaceae</taxon>
        <taxon>Viteae</taxon>
        <taxon>Vitis</taxon>
    </lineage>
</organism>
<dbReference type="HOGENOM" id="CLU_2350936_0_0_1"/>
<dbReference type="InParanoid" id="D7TE49"/>
<keyword evidence="1" id="KW-0812">Transmembrane</keyword>
<name>D7TE49_VITVI</name>
<accession>D7TE49</accession>
<reference evidence="3" key="1">
    <citation type="journal article" date="2007" name="Nature">
        <title>The grapevine genome sequence suggests ancestral hexaploidization in major angiosperm phyla.</title>
        <authorList>
            <consortium name="The French-Italian Public Consortium for Grapevine Genome Characterization."/>
            <person name="Jaillon O."/>
            <person name="Aury J.-M."/>
            <person name="Noel B."/>
            <person name="Policriti A."/>
            <person name="Clepet C."/>
            <person name="Casagrande A."/>
            <person name="Choisne N."/>
            <person name="Aubourg S."/>
            <person name="Vitulo N."/>
            <person name="Jubin C."/>
            <person name="Vezzi A."/>
            <person name="Legeai F."/>
            <person name="Hugueney P."/>
            <person name="Dasilva C."/>
            <person name="Horner D."/>
            <person name="Mica E."/>
            <person name="Jublot D."/>
            <person name="Poulain J."/>
            <person name="Bruyere C."/>
            <person name="Billault A."/>
            <person name="Segurens B."/>
            <person name="Gouyvenoux M."/>
            <person name="Ugarte E."/>
            <person name="Cattonaro F."/>
            <person name="Anthouard V."/>
            <person name="Vico V."/>
            <person name="Del Fabbro C."/>
            <person name="Alaux M."/>
            <person name="Di Gaspero G."/>
            <person name="Dumas V."/>
            <person name="Felice N."/>
            <person name="Paillard S."/>
            <person name="Juman I."/>
            <person name="Moroldo M."/>
            <person name="Scalabrin S."/>
            <person name="Canaguier A."/>
            <person name="Le Clainche I."/>
            <person name="Malacrida G."/>
            <person name="Durand E."/>
            <person name="Pesole G."/>
            <person name="Laucou V."/>
            <person name="Chatelet P."/>
            <person name="Merdinoglu D."/>
            <person name="Delledonne M."/>
            <person name="Pezzotti M."/>
            <person name="Lecharny A."/>
            <person name="Scarpelli C."/>
            <person name="Artiguenave F."/>
            <person name="Pe M.E."/>
            <person name="Valle G."/>
            <person name="Morgante M."/>
            <person name="Caboche M."/>
            <person name="Adam-Blondon A.-F."/>
            <person name="Weissenbach J."/>
            <person name="Quetier F."/>
            <person name="Wincker P."/>
        </authorList>
    </citation>
    <scope>NUCLEOTIDE SEQUENCE [LARGE SCALE GENOMIC DNA]</scope>
    <source>
        <strain evidence="3">cv. Pinot noir / PN40024</strain>
    </source>
</reference>